<keyword evidence="13 16" id="KW-0472">Membrane</keyword>
<dbReference type="HOGENOM" id="CLU_015631_0_3_1"/>
<dbReference type="EC" id="1.3.1.70" evidence="16"/>
<comment type="subcellular location">
    <subcellularLocation>
        <location evidence="16">Endoplasmic reticulum membrane</location>
        <topology evidence="16">Multi-pass membrane protein</topology>
    </subcellularLocation>
    <subcellularLocation>
        <location evidence="1">Membrane</location>
        <topology evidence="1">Multi-pass membrane protein</topology>
    </subcellularLocation>
    <subcellularLocation>
        <location evidence="16">Microsome membrane</location>
        <topology evidence="16">Multi-pass membrane protein</topology>
    </subcellularLocation>
</comment>
<evidence type="ECO:0000256" key="9">
    <source>
        <dbReference type="ARBA" id="ARBA00022989"/>
    </source>
</evidence>
<evidence type="ECO:0000256" key="6">
    <source>
        <dbReference type="ARBA" id="ARBA00022692"/>
    </source>
</evidence>
<feature type="transmembrane region" description="Helical" evidence="16">
    <location>
        <begin position="99"/>
        <end position="117"/>
    </location>
</feature>
<reference evidence="17" key="2">
    <citation type="submission" date="2025-08" db="UniProtKB">
        <authorList>
            <consortium name="Ensembl"/>
        </authorList>
    </citation>
    <scope>IDENTIFICATION</scope>
</reference>
<evidence type="ECO:0000256" key="5">
    <source>
        <dbReference type="ARBA" id="ARBA00022548"/>
    </source>
</evidence>
<feature type="transmembrane region" description="Helical" evidence="16">
    <location>
        <begin position="137"/>
        <end position="155"/>
    </location>
</feature>
<evidence type="ECO:0000256" key="7">
    <source>
        <dbReference type="ARBA" id="ARBA00022778"/>
    </source>
</evidence>
<comment type="caution">
    <text evidence="16">Lacks conserved residue(s) required for the propagation of feature annotation.</text>
</comment>
<evidence type="ECO:0000256" key="2">
    <source>
        <dbReference type="ARBA" id="ARBA00004770"/>
    </source>
</evidence>
<dbReference type="AlphaFoldDB" id="H3AEQ2"/>
<evidence type="ECO:0000256" key="8">
    <source>
        <dbReference type="ARBA" id="ARBA00022955"/>
    </source>
</evidence>
<dbReference type="PANTHER" id="PTHR21257">
    <property type="entry name" value="DELTA(14)-STEROL REDUCTASE"/>
    <property type="match status" value="1"/>
</dbReference>
<dbReference type="GO" id="GO:0050613">
    <property type="term" value="F:Delta14-sterol reductase activity"/>
    <property type="evidence" value="ECO:0007669"/>
    <property type="project" value="UniProtKB-UniRule"/>
</dbReference>
<proteinExistence type="inferred from homology"/>
<evidence type="ECO:0000256" key="3">
    <source>
        <dbReference type="ARBA" id="ARBA00005402"/>
    </source>
</evidence>
<dbReference type="UniPathway" id="UPA00063"/>
<evidence type="ECO:0000256" key="10">
    <source>
        <dbReference type="ARBA" id="ARBA00023002"/>
    </source>
</evidence>
<gene>
    <name evidence="17" type="primary">TM7SF2</name>
</gene>
<evidence type="ECO:0000256" key="11">
    <source>
        <dbReference type="ARBA" id="ARBA00023011"/>
    </source>
</evidence>
<dbReference type="GO" id="GO:0005637">
    <property type="term" value="C:nuclear inner membrane"/>
    <property type="evidence" value="ECO:0007669"/>
    <property type="project" value="TreeGrafter"/>
</dbReference>
<keyword evidence="11 16" id="KW-0756">Sterol biosynthesis</keyword>
<keyword evidence="14 16" id="KW-1207">Sterol metabolism</keyword>
<feature type="transmembrane region" description="Helical" evidence="16">
    <location>
        <begin position="242"/>
        <end position="260"/>
    </location>
</feature>
<keyword evidence="16" id="KW-0256">Endoplasmic reticulum</keyword>
<dbReference type="GO" id="GO:0005789">
    <property type="term" value="C:endoplasmic reticulum membrane"/>
    <property type="evidence" value="ECO:0007669"/>
    <property type="project" value="UniProtKB-SubCell"/>
</dbReference>
<dbReference type="Pfam" id="PF01222">
    <property type="entry name" value="ERG4_ERG24"/>
    <property type="match status" value="1"/>
</dbReference>
<keyword evidence="10 16" id="KW-0560">Oxidoreductase</keyword>
<dbReference type="EMBL" id="AFYH01178763">
    <property type="status" value="NOT_ANNOTATED_CDS"/>
    <property type="molecule type" value="Genomic_DNA"/>
</dbReference>
<evidence type="ECO:0000256" key="4">
    <source>
        <dbReference type="ARBA" id="ARBA00022516"/>
    </source>
</evidence>
<evidence type="ECO:0000313" key="18">
    <source>
        <dbReference type="Proteomes" id="UP000008672"/>
    </source>
</evidence>
<feature type="transmembrane region" description="Helical" evidence="16">
    <location>
        <begin position="66"/>
        <end position="87"/>
    </location>
</feature>
<dbReference type="EMBL" id="AFYH01178765">
    <property type="status" value="NOT_ANNOTATED_CDS"/>
    <property type="molecule type" value="Genomic_DNA"/>
</dbReference>
<dbReference type="InterPro" id="IPR001171">
    <property type="entry name" value="ERG24_DHCR-like"/>
</dbReference>
<dbReference type="STRING" id="7897.ENSLACP00000008123"/>
<dbReference type="OMA" id="LYMAKNH"/>
<feature type="transmembrane region" description="Helical" evidence="16">
    <location>
        <begin position="20"/>
        <end position="38"/>
    </location>
</feature>
<sequence>KMADKLRTPRTTELEFGGTLGAIVLPFFLPATVLYLLLTCYTEDASIWNFSPPVPTLGTLWNSNTLLLYLAWIGFQAVLYMLPVGKVVEGMVLRDETRLKYRINGSVALFLQCKLFNWSNVLHNPVLFPLDSGRSRVFGGAGFFLGGVIYKNLLYKNSYLFRIDFITGNPIYDFFIGHELNPRIGSFDLKYFCELRPGLIGWVCTQQSKEYGIALRNLFFFYFILPSQEAVLTTMDIVHDGFGFMLAFGDLTWVPFTYTLQASFLVNHPQELSTVTAVGIVLINALGYFIFRSANSQKNTFRRDPNHPDVAGLETIPTATGKRLLVAGWWGFVRHPNYLGDLIMALAWSLPCGE</sequence>
<comment type="function">
    <text evidence="16">Catalyzes the reduction of the C14-unsaturated bond of lanosterol, as part of the metabolic pathway leading to cholesterol biosynthesis.</text>
</comment>
<organism evidence="17 18">
    <name type="scientific">Latimeria chalumnae</name>
    <name type="common">Coelacanth</name>
    <dbReference type="NCBI Taxonomy" id="7897"/>
    <lineage>
        <taxon>Eukaryota</taxon>
        <taxon>Metazoa</taxon>
        <taxon>Chordata</taxon>
        <taxon>Craniata</taxon>
        <taxon>Vertebrata</taxon>
        <taxon>Euteleostomi</taxon>
        <taxon>Coelacanthiformes</taxon>
        <taxon>Coelacanthidae</taxon>
        <taxon>Latimeria</taxon>
    </lineage>
</organism>
<keyword evidence="8 16" id="KW-0752">Steroid biosynthesis</keyword>
<evidence type="ECO:0000256" key="13">
    <source>
        <dbReference type="ARBA" id="ARBA00023136"/>
    </source>
</evidence>
<evidence type="ECO:0000256" key="1">
    <source>
        <dbReference type="ARBA" id="ARBA00004141"/>
    </source>
</evidence>
<keyword evidence="12 16" id="KW-0443">Lipid metabolism</keyword>
<dbReference type="PANTHER" id="PTHR21257:SF52">
    <property type="entry name" value="DELTA(14)-STEROL REDUCTASE TM7SF2"/>
    <property type="match status" value="1"/>
</dbReference>
<comment type="pathway">
    <text evidence="2 16">Steroid biosynthesis; cholesterol biosynthesis.</text>
</comment>
<dbReference type="EMBL" id="AFYH01178764">
    <property type="status" value="NOT_ANNOTATED_CDS"/>
    <property type="molecule type" value="Genomic_DNA"/>
</dbReference>
<dbReference type="Bgee" id="ENSLACG00000007192">
    <property type="expression patterns" value="Expressed in muscle tissue and 3 other cell types or tissues"/>
</dbReference>
<evidence type="ECO:0000256" key="16">
    <source>
        <dbReference type="RuleBase" id="RU369120"/>
    </source>
</evidence>
<dbReference type="eggNOG" id="KOG1435">
    <property type="taxonomic scope" value="Eukaryota"/>
</dbReference>
<dbReference type="Gene3D" id="1.20.120.1630">
    <property type="match status" value="1"/>
</dbReference>
<evidence type="ECO:0000313" key="17">
    <source>
        <dbReference type="Ensembl" id="ENSLACP00000008123.1"/>
    </source>
</evidence>
<feature type="transmembrane region" description="Helical" evidence="16">
    <location>
        <begin position="272"/>
        <end position="291"/>
    </location>
</feature>
<keyword evidence="18" id="KW-1185">Reference proteome</keyword>
<reference evidence="17" key="3">
    <citation type="submission" date="2025-09" db="UniProtKB">
        <authorList>
            <consortium name="Ensembl"/>
        </authorList>
    </citation>
    <scope>IDENTIFICATION</scope>
</reference>
<dbReference type="InterPro" id="IPR018083">
    <property type="entry name" value="Sterol_reductase_CS"/>
</dbReference>
<evidence type="ECO:0000256" key="15">
    <source>
        <dbReference type="ARBA" id="ARBA00023221"/>
    </source>
</evidence>
<accession>H3AEQ2</accession>
<dbReference type="GO" id="GO:0006695">
    <property type="term" value="P:cholesterol biosynthetic process"/>
    <property type="evidence" value="ECO:0007669"/>
    <property type="project" value="UniProtKB-UniRule"/>
</dbReference>
<keyword evidence="5 16" id="KW-0153">Cholesterol metabolism</keyword>
<keyword evidence="7 16" id="KW-0152">Cholesterol biosynthesis</keyword>
<protein>
    <recommendedName>
        <fullName evidence="16">Delta(14)-sterol reductase TM7SF2</fullName>
        <shortName evidence="16">Delta-14-SR</shortName>
        <ecNumber evidence="16">1.3.1.70</ecNumber>
    </recommendedName>
    <alternativeName>
        <fullName evidence="16">3-beta-hydroxysterol Delta (14)-reductase</fullName>
    </alternativeName>
    <alternativeName>
        <fullName evidence="16">C-14 sterol reductase</fullName>
    </alternativeName>
    <alternativeName>
        <fullName evidence="16">Sterol C14-reductase</fullName>
    </alternativeName>
    <alternativeName>
        <fullName evidence="16">Transmembrane 7 superfamily member 2</fullName>
    </alternativeName>
</protein>
<keyword evidence="15 16" id="KW-0753">Steroid metabolism</keyword>
<dbReference type="Ensembl" id="ENSLACT00000008189.1">
    <property type="protein sequence ID" value="ENSLACP00000008123.1"/>
    <property type="gene ID" value="ENSLACG00000007192.1"/>
</dbReference>
<reference evidence="18" key="1">
    <citation type="submission" date="2011-08" db="EMBL/GenBank/DDBJ databases">
        <title>The draft genome of Latimeria chalumnae.</title>
        <authorList>
            <person name="Di Palma F."/>
            <person name="Alfoldi J."/>
            <person name="Johnson J."/>
            <person name="Berlin A."/>
            <person name="Gnerre S."/>
            <person name="Jaffe D."/>
            <person name="MacCallum I."/>
            <person name="Young S."/>
            <person name="Walker B.J."/>
            <person name="Lander E."/>
            <person name="Lindblad-Toh K."/>
        </authorList>
    </citation>
    <scope>NUCLEOTIDE SEQUENCE [LARGE SCALE GENOMIC DNA]</scope>
    <source>
        <strain evidence="18">Wild caught</strain>
    </source>
</reference>
<comment type="similarity">
    <text evidence="3 16">Belongs to the ERG4/ERG24 family.</text>
</comment>
<evidence type="ECO:0000256" key="12">
    <source>
        <dbReference type="ARBA" id="ARBA00023098"/>
    </source>
</evidence>
<keyword evidence="9 16" id="KW-1133">Transmembrane helix</keyword>
<evidence type="ECO:0000256" key="14">
    <source>
        <dbReference type="ARBA" id="ARBA00023166"/>
    </source>
</evidence>
<keyword evidence="4 16" id="KW-0444">Lipid biosynthesis</keyword>
<dbReference type="Proteomes" id="UP000008672">
    <property type="component" value="Unassembled WGS sequence"/>
</dbReference>
<comment type="catalytic activity">
    <reaction evidence="16">
        <text>4,4-dimethyl-5alpha-cholesta-8,24-dien-3beta-ol + NADP(+) = 4,4-dimethyl-5alpha-cholesta-8,14,24-trien-3beta-ol + NADPH + H(+)</text>
        <dbReference type="Rhea" id="RHEA:18561"/>
        <dbReference type="ChEBI" id="CHEBI:15378"/>
        <dbReference type="ChEBI" id="CHEBI:17813"/>
        <dbReference type="ChEBI" id="CHEBI:18364"/>
        <dbReference type="ChEBI" id="CHEBI:57783"/>
        <dbReference type="ChEBI" id="CHEBI:58349"/>
        <dbReference type="EC" id="1.3.1.70"/>
    </reaction>
</comment>
<name>H3AEQ2_LATCH</name>
<dbReference type="PROSITE" id="PS01017">
    <property type="entry name" value="STEROL_REDUCT_1"/>
    <property type="match status" value="1"/>
</dbReference>
<dbReference type="InParanoid" id="H3AEQ2"/>
<keyword evidence="6 16" id="KW-0812">Transmembrane</keyword>
<dbReference type="GeneTree" id="ENSGT00390000000417"/>